<feature type="transmembrane region" description="Helical" evidence="11">
    <location>
        <begin position="989"/>
        <end position="1019"/>
    </location>
</feature>
<feature type="compositionally biased region" description="Low complexity" evidence="10">
    <location>
        <begin position="131"/>
        <end position="149"/>
    </location>
</feature>
<feature type="transmembrane region" description="Helical" evidence="11">
    <location>
        <begin position="835"/>
        <end position="855"/>
    </location>
</feature>
<keyword evidence="5 11" id="KW-0812">Transmembrane</keyword>
<feature type="region of interest" description="Disordered" evidence="10">
    <location>
        <begin position="300"/>
        <end position="355"/>
    </location>
</feature>
<dbReference type="EMBL" id="AVOT02005375">
    <property type="protein sequence ID" value="MBW0478914.1"/>
    <property type="molecule type" value="Genomic_DNA"/>
</dbReference>
<keyword evidence="8 11" id="KW-1133">Transmembrane helix</keyword>
<evidence type="ECO:0000313" key="12">
    <source>
        <dbReference type="EMBL" id="MBW0478914.1"/>
    </source>
</evidence>
<evidence type="ECO:0000256" key="1">
    <source>
        <dbReference type="ARBA" id="ARBA00004477"/>
    </source>
</evidence>
<feature type="transmembrane region" description="Helical" evidence="11">
    <location>
        <begin position="552"/>
        <end position="570"/>
    </location>
</feature>
<feature type="transmembrane region" description="Helical" evidence="11">
    <location>
        <begin position="576"/>
        <end position="595"/>
    </location>
</feature>
<gene>
    <name evidence="12" type="ORF">O181_018629</name>
</gene>
<feature type="compositionally biased region" description="Low complexity" evidence="10">
    <location>
        <begin position="245"/>
        <end position="254"/>
    </location>
</feature>
<proteinExistence type="inferred from homology"/>
<dbReference type="GO" id="GO:0004168">
    <property type="term" value="F:dolichol kinase activity"/>
    <property type="evidence" value="ECO:0007669"/>
    <property type="project" value="UniProtKB-EC"/>
</dbReference>
<feature type="transmembrane region" description="Helical" evidence="11">
    <location>
        <begin position="666"/>
        <end position="689"/>
    </location>
</feature>
<evidence type="ECO:0000256" key="8">
    <source>
        <dbReference type="ARBA" id="ARBA00022989"/>
    </source>
</evidence>
<evidence type="ECO:0000256" key="5">
    <source>
        <dbReference type="ARBA" id="ARBA00022692"/>
    </source>
</evidence>
<dbReference type="PANTHER" id="PTHR13205">
    <property type="entry name" value="TRANSMEMBRANE PROTEIN 15-RELATED"/>
    <property type="match status" value="1"/>
</dbReference>
<name>A0A9Q3GTY2_9BASI</name>
<comment type="similarity">
    <text evidence="2">Belongs to the polyprenol kinase family.</text>
</comment>
<feature type="region of interest" description="Disordered" evidence="10">
    <location>
        <begin position="698"/>
        <end position="722"/>
    </location>
</feature>
<keyword evidence="13" id="KW-1185">Reference proteome</keyword>
<evidence type="ECO:0000256" key="9">
    <source>
        <dbReference type="ARBA" id="ARBA00023136"/>
    </source>
</evidence>
<feature type="transmembrane region" description="Helical" evidence="11">
    <location>
        <begin position="443"/>
        <end position="462"/>
    </location>
</feature>
<keyword evidence="6" id="KW-0418">Kinase</keyword>
<accession>A0A9Q3GTY2</accession>
<protein>
    <recommendedName>
        <fullName evidence="3">dolichol kinase</fullName>
        <ecNumber evidence="3">2.7.1.108</ecNumber>
    </recommendedName>
</protein>
<feature type="region of interest" description="Disordered" evidence="10">
    <location>
        <begin position="898"/>
        <end position="926"/>
    </location>
</feature>
<feature type="transmembrane region" description="Helical" evidence="11">
    <location>
        <begin position="1130"/>
        <end position="1150"/>
    </location>
</feature>
<feature type="compositionally biased region" description="Polar residues" evidence="10">
    <location>
        <begin position="259"/>
        <end position="284"/>
    </location>
</feature>
<feature type="transmembrane region" description="Helical" evidence="11">
    <location>
        <begin position="760"/>
        <end position="781"/>
    </location>
</feature>
<feature type="compositionally biased region" description="Polar residues" evidence="10">
    <location>
        <begin position="51"/>
        <end position="64"/>
    </location>
</feature>
<dbReference type="AlphaFoldDB" id="A0A9Q3GTY2"/>
<feature type="compositionally biased region" description="Polar residues" evidence="10">
    <location>
        <begin position="29"/>
        <end position="38"/>
    </location>
</feature>
<feature type="region of interest" description="Disordered" evidence="10">
    <location>
        <begin position="76"/>
        <end position="102"/>
    </location>
</feature>
<sequence>MKKNKIISTIDHQNFSSKNLSSSSSSSSFPKHQSINNTKDIHHHHYHQNHPNSLSESKNRIKNSNSKHSFAGYLASASSAQNTDSENDDQDDSSIDQDHNINQNFSNFSNLNSFNSFGFYKTPSYHQPLASNNDNLNQNSSNDSNNINNNNNPLSSIFVSSFSQLNRFNPIQSTLTYHSSNPIFNQSLISNSKQIIPNSISPNFQTSTYSKPDHHHLNNHSYLNWSIRPQIWLNSLRHNLINSSSTSNSTLTSNDHQFKQSQNISSTQTKSSQPPLNHSQSSIKTTAFKPNIGLTFRSIKSDIQPNHSSSMSITPSASHSKSNQINPTSRRSTTPNQHHRHLSHGRSSTNSSSNHSHKSAVVAESILIFIPLSLAIFRLFQINTILTSRLLPFSSLYVICLILITITFWRHRSEARSRSSIYFMISFTDQRGYRDRSEADDGLSLAIGLPLIVCLAVLWSTFDQPQLTHWHSTHLVKFWNQSPILSNSILPPSFSNSDFLVNLSEARVDLLCFTIINLISMIIDLCLSFLASQLSCLPINNKTRLLGSITKSFILAFSLTISLKFGLLGSAMSQNISAFECLFSSFFFQILLYLTSRLARRGFTLAESSIFSSTGVAFMLEIIRLTSARARYSSYIKQTLKGNHPLSKLDPLTLLPRLFRFPTPAIAIQHVLVSGIFLIGFTLAPLLIWSRQLGQRPTKRSRSTIRNPTPKPPTENNQRIQPVWSNDTTQSNYYQPFSNPDATHDSRQYETASKERMRKIIALSIYASIVWIGLVVLSHWLGWLFQIGRHQDGFKTSWWRRVLGPGWLWFFRHCFLKPSSHQGSLKSLEWKRVGILIYWIVCMMIAFGGWTTYLVRKRRVRVFGGLKRKLMNGTSVGIPINGAISSVVGMRKPLTTISDRSHPKAIEKNVSSQEEPPPEHHAKRHKNSTSLVAKFDNLMNNGSYVLNGTNDCGVTVGAPNSVNTNSNGVGNLGEGERKLKKELNLRRKFFHGLACLMFIPAISSDVEFCSISFTVAFVLFTFSEFARYFALYPIGAAIHVFFNEFIDSKDSGPVILSHFYLLTACASGVWLDGIMKYAEVKDQTGLKGIGRIEDMTGVLVLGVGDSIASIVGKKYGRMKYNQSNKTVEGSIGFVISVISVAILLRMAGLVDKFSILKYSAGMFLTGLLEAYTNQNDNLVLSLYSWAVLKLLSV</sequence>
<dbReference type="PANTHER" id="PTHR13205:SF15">
    <property type="entry name" value="DOLICHOL KINASE"/>
    <property type="match status" value="1"/>
</dbReference>
<keyword evidence="4" id="KW-0808">Transferase</keyword>
<organism evidence="12 13">
    <name type="scientific">Austropuccinia psidii MF-1</name>
    <dbReference type="NCBI Taxonomy" id="1389203"/>
    <lineage>
        <taxon>Eukaryota</taxon>
        <taxon>Fungi</taxon>
        <taxon>Dikarya</taxon>
        <taxon>Basidiomycota</taxon>
        <taxon>Pucciniomycotina</taxon>
        <taxon>Pucciniomycetes</taxon>
        <taxon>Pucciniales</taxon>
        <taxon>Sphaerophragmiaceae</taxon>
        <taxon>Austropuccinia</taxon>
    </lineage>
</organism>
<feature type="transmembrane region" description="Helical" evidence="11">
    <location>
        <begin position="1054"/>
        <end position="1071"/>
    </location>
</feature>
<comment type="subcellular location">
    <subcellularLocation>
        <location evidence="1">Endoplasmic reticulum membrane</location>
        <topology evidence="1">Multi-pass membrane protein</topology>
    </subcellularLocation>
</comment>
<feature type="compositionally biased region" description="Low complexity" evidence="10">
    <location>
        <begin position="345"/>
        <end position="354"/>
    </location>
</feature>
<feature type="transmembrane region" description="Helical" evidence="11">
    <location>
        <begin position="602"/>
        <end position="623"/>
    </location>
</feature>
<feature type="region of interest" description="Disordered" evidence="10">
    <location>
        <begin position="15"/>
        <end position="64"/>
    </location>
</feature>
<feature type="transmembrane region" description="Helical" evidence="11">
    <location>
        <begin position="392"/>
        <end position="409"/>
    </location>
</feature>
<feature type="compositionally biased region" description="Low complexity" evidence="10">
    <location>
        <begin position="16"/>
        <end position="28"/>
    </location>
</feature>
<keyword evidence="9 11" id="KW-0472">Membrane</keyword>
<dbReference type="GO" id="GO:0005789">
    <property type="term" value="C:endoplasmic reticulum membrane"/>
    <property type="evidence" value="ECO:0007669"/>
    <property type="project" value="UniProtKB-SubCell"/>
</dbReference>
<feature type="region of interest" description="Disordered" evidence="10">
    <location>
        <begin position="128"/>
        <end position="149"/>
    </location>
</feature>
<feature type="transmembrane region" description="Helical" evidence="11">
    <location>
        <begin position="361"/>
        <end position="380"/>
    </location>
</feature>
<feature type="compositionally biased region" description="Polar residues" evidence="10">
    <location>
        <begin position="301"/>
        <end position="336"/>
    </location>
</feature>
<feature type="compositionally biased region" description="Acidic residues" evidence="10">
    <location>
        <begin position="85"/>
        <end position="95"/>
    </location>
</feature>
<reference evidence="12" key="1">
    <citation type="submission" date="2021-03" db="EMBL/GenBank/DDBJ databases">
        <title>Draft genome sequence of rust myrtle Austropuccinia psidii MF-1, a brazilian biotype.</title>
        <authorList>
            <person name="Quecine M.C."/>
            <person name="Pachon D.M.R."/>
            <person name="Bonatelli M.L."/>
            <person name="Correr F.H."/>
            <person name="Franceschini L.M."/>
            <person name="Leite T.F."/>
            <person name="Margarido G.R.A."/>
            <person name="Almeida C.A."/>
            <person name="Ferrarezi J.A."/>
            <person name="Labate C.A."/>
        </authorList>
    </citation>
    <scope>NUCLEOTIDE SEQUENCE</scope>
    <source>
        <strain evidence="12">MF-1</strain>
    </source>
</reference>
<feature type="transmembrane region" description="Helical" evidence="11">
    <location>
        <begin position="508"/>
        <end position="531"/>
    </location>
</feature>
<evidence type="ECO:0000256" key="3">
    <source>
        <dbReference type="ARBA" id="ARBA00012132"/>
    </source>
</evidence>
<dbReference type="Proteomes" id="UP000765509">
    <property type="component" value="Unassembled WGS sequence"/>
</dbReference>
<comment type="caution">
    <text evidence="12">The sequence shown here is derived from an EMBL/GenBank/DDBJ whole genome shotgun (WGS) entry which is preliminary data.</text>
</comment>
<evidence type="ECO:0000256" key="6">
    <source>
        <dbReference type="ARBA" id="ARBA00022777"/>
    </source>
</evidence>
<feature type="region of interest" description="Disordered" evidence="10">
    <location>
        <begin position="245"/>
        <end position="284"/>
    </location>
</feature>
<evidence type="ECO:0000256" key="2">
    <source>
        <dbReference type="ARBA" id="ARBA00010794"/>
    </source>
</evidence>
<evidence type="ECO:0000256" key="10">
    <source>
        <dbReference type="SAM" id="MobiDB-lite"/>
    </source>
</evidence>
<dbReference type="OrthoDB" id="21225at2759"/>
<keyword evidence="7" id="KW-0256">Endoplasmic reticulum</keyword>
<dbReference type="InterPro" id="IPR032974">
    <property type="entry name" value="Polypren_kinase"/>
</dbReference>
<evidence type="ECO:0000256" key="11">
    <source>
        <dbReference type="SAM" id="Phobius"/>
    </source>
</evidence>
<dbReference type="EC" id="2.7.1.108" evidence="3"/>
<evidence type="ECO:0000313" key="13">
    <source>
        <dbReference type="Proteomes" id="UP000765509"/>
    </source>
</evidence>
<evidence type="ECO:0000256" key="4">
    <source>
        <dbReference type="ARBA" id="ARBA00022679"/>
    </source>
</evidence>
<evidence type="ECO:0000256" key="7">
    <source>
        <dbReference type="ARBA" id="ARBA00022824"/>
    </source>
</evidence>
<dbReference type="GO" id="GO:0043048">
    <property type="term" value="P:dolichyl monophosphate biosynthetic process"/>
    <property type="evidence" value="ECO:0007669"/>
    <property type="project" value="TreeGrafter"/>
</dbReference>